<evidence type="ECO:0000313" key="1">
    <source>
        <dbReference type="EMBL" id="VWD32346.1"/>
    </source>
</evidence>
<dbReference type="CDD" id="cd20743">
    <property type="entry name" value="FIX_RhsA-like"/>
    <property type="match status" value="1"/>
</dbReference>
<dbReference type="RefSeq" id="WP_254609600.1">
    <property type="nucleotide sequence ID" value="NZ_CABVQH010000033.1"/>
</dbReference>
<gene>
    <name evidence="1" type="ORF">BLA18109_06753</name>
</gene>
<dbReference type="EMBL" id="CABVQH010000033">
    <property type="protein sequence ID" value="VWD32346.1"/>
    <property type="molecule type" value="Genomic_DNA"/>
</dbReference>
<accession>A0A6P2ZLJ0</accession>
<name>A0A6P2ZLJ0_BURL3</name>
<evidence type="ECO:0000313" key="2">
    <source>
        <dbReference type="Proteomes" id="UP000494260"/>
    </source>
</evidence>
<dbReference type="AlphaFoldDB" id="A0A6P2ZLJ0"/>
<protein>
    <submittedName>
        <fullName evidence="1">Sugar-binding protein</fullName>
    </submittedName>
</protein>
<organism evidence="1 2">
    <name type="scientific">Burkholderia lata (strain ATCC 17760 / DSM 23089 / LMG 22485 / NCIMB 9086 / R18194 / 383)</name>
    <dbReference type="NCBI Taxonomy" id="482957"/>
    <lineage>
        <taxon>Bacteria</taxon>
        <taxon>Pseudomonadati</taxon>
        <taxon>Pseudomonadota</taxon>
        <taxon>Betaproteobacteria</taxon>
        <taxon>Burkholderiales</taxon>
        <taxon>Burkholderiaceae</taxon>
        <taxon>Burkholderia</taxon>
        <taxon>Burkholderia cepacia complex</taxon>
    </lineage>
</organism>
<proteinExistence type="predicted"/>
<reference evidence="1 2" key="1">
    <citation type="submission" date="2019-09" db="EMBL/GenBank/DDBJ databases">
        <authorList>
            <person name="Depoorter E."/>
        </authorList>
    </citation>
    <scope>NUCLEOTIDE SEQUENCE [LARGE SCALE GENOMIC DNA]</scope>
    <source>
        <strain evidence="1">R-18109</strain>
    </source>
</reference>
<dbReference type="Proteomes" id="UP000494260">
    <property type="component" value="Unassembled WGS sequence"/>
</dbReference>
<sequence>MADQKLPPGAEYEQATPWLTDVHPDDVRASGESFNTWLMTVTHGYVNVERLATVASAIPILNNLMALVDVLTDIVSIVRKRGGDLLDYLGLAINLIGVIPFPPVLAPLRLTARPMLALIRNELMIHKRDRGRALRFERERQATS</sequence>